<sequence>MPVPSSDARPAQTAGVPGALLDAGGRLVDELVLAARQVADQARASGKALRRPSAGVLLLLVLWAVGILGDAATTMLMMGTGRFEEANVAAASLMRVFGVTGWVALSSLVCVAIASLTLSRPRGTYAWTAAAVGLLVCLGKVWTTVSNALLWWTASA</sequence>
<feature type="transmembrane region" description="Helical" evidence="1">
    <location>
        <begin position="99"/>
        <end position="118"/>
    </location>
</feature>
<organism evidence="2">
    <name type="scientific">freshwater metagenome</name>
    <dbReference type="NCBI Taxonomy" id="449393"/>
    <lineage>
        <taxon>unclassified sequences</taxon>
        <taxon>metagenomes</taxon>
        <taxon>ecological metagenomes</taxon>
    </lineage>
</organism>
<feature type="transmembrane region" description="Helical" evidence="1">
    <location>
        <begin position="56"/>
        <end position="79"/>
    </location>
</feature>
<accession>A0A6J6TT06</accession>
<reference evidence="2" key="1">
    <citation type="submission" date="2020-05" db="EMBL/GenBank/DDBJ databases">
        <authorList>
            <person name="Chiriac C."/>
            <person name="Salcher M."/>
            <person name="Ghai R."/>
            <person name="Kavagutti S V."/>
        </authorList>
    </citation>
    <scope>NUCLEOTIDE SEQUENCE</scope>
</reference>
<evidence type="ECO:0000256" key="1">
    <source>
        <dbReference type="SAM" id="Phobius"/>
    </source>
</evidence>
<evidence type="ECO:0000313" key="2">
    <source>
        <dbReference type="EMBL" id="CAB4750661.1"/>
    </source>
</evidence>
<protein>
    <submittedName>
        <fullName evidence="2">Unannotated protein</fullName>
    </submittedName>
</protein>
<proteinExistence type="predicted"/>
<gene>
    <name evidence="2" type="ORF">UFOPK2761_01957</name>
</gene>
<dbReference type="EMBL" id="CAEZYQ010000014">
    <property type="protein sequence ID" value="CAB4750661.1"/>
    <property type="molecule type" value="Genomic_DNA"/>
</dbReference>
<keyword evidence="1" id="KW-0812">Transmembrane</keyword>
<name>A0A6J6TT06_9ZZZZ</name>
<keyword evidence="1" id="KW-1133">Transmembrane helix</keyword>
<dbReference type="AlphaFoldDB" id="A0A6J6TT06"/>
<keyword evidence="1" id="KW-0472">Membrane</keyword>
<feature type="transmembrane region" description="Helical" evidence="1">
    <location>
        <begin position="125"/>
        <end position="143"/>
    </location>
</feature>